<sequence length="249" mass="28728">NYHVFYYLLLGASEEERTEFKLLPPEEYSYLKQGFTFNLHVCPSQVKEELLVEALTKRKTVTVNDKLILPYSHSEAITARDSMAKSLYGALFDWIVLRINHALLNKKDMEESKNTDHMRPDIVALLRSSDRAFVRQLIGMDPVAMFRWGILRATIRGLAAFNEAGRSWGVIRPASRTPLGELQRSNAPIERMYNHPYPPHLSVTPVYVVLSSSSSLHRRASMLDFYFDHSEERPLEAFEDIFASYENKK</sequence>
<dbReference type="PROSITE" id="PS51456">
    <property type="entry name" value="MYOSIN_MOTOR"/>
    <property type="match status" value="1"/>
</dbReference>
<proteinExistence type="inferred from homology"/>
<keyword evidence="2" id="KW-0963">Cytoplasm</keyword>
<dbReference type="Proteomes" id="UP001476798">
    <property type="component" value="Unassembled WGS sequence"/>
</dbReference>
<dbReference type="InterPro" id="IPR001609">
    <property type="entry name" value="Myosin_head_motor_dom-like"/>
</dbReference>
<dbReference type="InterPro" id="IPR046987">
    <property type="entry name" value="Myo9"/>
</dbReference>
<keyword evidence="3" id="KW-0505">Motor protein</keyword>
<keyword evidence="3" id="KW-0518">Myosin</keyword>
<evidence type="ECO:0000256" key="3">
    <source>
        <dbReference type="PROSITE-ProRule" id="PRU00782"/>
    </source>
</evidence>
<dbReference type="PANTHER" id="PTHR46184">
    <property type="entry name" value="UNCONVENTIONAL MYOSIN-IXB-LIKE PROTEIN"/>
    <property type="match status" value="1"/>
</dbReference>
<accession>A0ABV0MYR9</accession>
<dbReference type="Gene3D" id="1.20.120.720">
    <property type="entry name" value="Myosin VI head, motor domain, U50 subdomain"/>
    <property type="match status" value="1"/>
</dbReference>
<comment type="subcellular location">
    <subcellularLocation>
        <location evidence="1">Cytoplasm</location>
    </subcellularLocation>
</comment>
<protein>
    <recommendedName>
        <fullName evidence="4">Myosin motor domain-containing protein</fullName>
    </recommendedName>
</protein>
<dbReference type="PANTHER" id="PTHR46184:SF2">
    <property type="entry name" value="UNCONVENTIONAL MYOSIN-IXB"/>
    <property type="match status" value="1"/>
</dbReference>
<feature type="domain" description="Myosin motor" evidence="4">
    <location>
        <begin position="1"/>
        <end position="249"/>
    </location>
</feature>
<dbReference type="EMBL" id="JAHRIO010020168">
    <property type="protein sequence ID" value="MEQ2164205.1"/>
    <property type="molecule type" value="Genomic_DNA"/>
</dbReference>
<evidence type="ECO:0000259" key="4">
    <source>
        <dbReference type="PROSITE" id="PS51456"/>
    </source>
</evidence>
<comment type="caution">
    <text evidence="5">The sequence shown here is derived from an EMBL/GenBank/DDBJ whole genome shotgun (WGS) entry which is preliminary data.</text>
</comment>
<keyword evidence="6" id="KW-1185">Reference proteome</keyword>
<comment type="caution">
    <text evidence="3">Lacks conserved residue(s) required for the propagation of feature annotation.</text>
</comment>
<keyword evidence="3" id="KW-0009">Actin-binding</keyword>
<evidence type="ECO:0000256" key="2">
    <source>
        <dbReference type="ARBA" id="ARBA00022490"/>
    </source>
</evidence>
<comment type="similarity">
    <text evidence="3">Belongs to the TRAFAC class myosin-kinesin ATPase superfamily. Myosin family.</text>
</comment>
<evidence type="ECO:0000313" key="6">
    <source>
        <dbReference type="Proteomes" id="UP001476798"/>
    </source>
</evidence>
<evidence type="ECO:0000256" key="1">
    <source>
        <dbReference type="ARBA" id="ARBA00004496"/>
    </source>
</evidence>
<gene>
    <name evidence="5" type="ORF">GOODEAATRI_004234</name>
</gene>
<dbReference type="SUPFAM" id="SSF52540">
    <property type="entry name" value="P-loop containing nucleoside triphosphate hydrolases"/>
    <property type="match status" value="1"/>
</dbReference>
<dbReference type="InterPro" id="IPR027417">
    <property type="entry name" value="P-loop_NTPase"/>
</dbReference>
<feature type="non-terminal residue" evidence="5">
    <location>
        <position position="1"/>
    </location>
</feature>
<organism evidence="5 6">
    <name type="scientific">Goodea atripinnis</name>
    <dbReference type="NCBI Taxonomy" id="208336"/>
    <lineage>
        <taxon>Eukaryota</taxon>
        <taxon>Metazoa</taxon>
        <taxon>Chordata</taxon>
        <taxon>Craniata</taxon>
        <taxon>Vertebrata</taxon>
        <taxon>Euteleostomi</taxon>
        <taxon>Actinopterygii</taxon>
        <taxon>Neopterygii</taxon>
        <taxon>Teleostei</taxon>
        <taxon>Neoteleostei</taxon>
        <taxon>Acanthomorphata</taxon>
        <taxon>Ovalentaria</taxon>
        <taxon>Atherinomorphae</taxon>
        <taxon>Cyprinodontiformes</taxon>
        <taxon>Goodeidae</taxon>
        <taxon>Goodea</taxon>
    </lineage>
</organism>
<dbReference type="Gene3D" id="1.10.10.820">
    <property type="match status" value="1"/>
</dbReference>
<name>A0ABV0MYR9_9TELE</name>
<evidence type="ECO:0000313" key="5">
    <source>
        <dbReference type="EMBL" id="MEQ2164205.1"/>
    </source>
</evidence>
<reference evidence="5 6" key="1">
    <citation type="submission" date="2021-06" db="EMBL/GenBank/DDBJ databases">
        <authorList>
            <person name="Palmer J.M."/>
        </authorList>
    </citation>
    <scope>NUCLEOTIDE SEQUENCE [LARGE SCALE GENOMIC DNA]</scope>
    <source>
        <strain evidence="5 6">GA_2019</strain>
        <tissue evidence="5">Muscle</tissue>
    </source>
</reference>
<dbReference type="Pfam" id="PF00063">
    <property type="entry name" value="Myosin_head"/>
    <property type="match status" value="1"/>
</dbReference>